<dbReference type="Proteomes" id="UP000050790">
    <property type="component" value="Unassembled WGS sequence"/>
</dbReference>
<accession>A0AA85A7G1</accession>
<dbReference type="GO" id="GO:0005524">
    <property type="term" value="F:ATP binding"/>
    <property type="evidence" value="ECO:0007669"/>
    <property type="project" value="UniProtKB-UniRule"/>
</dbReference>
<keyword evidence="5 6" id="KW-0067">ATP-binding</keyword>
<evidence type="ECO:0000256" key="6">
    <source>
        <dbReference type="PROSITE-ProRule" id="PRU10141"/>
    </source>
</evidence>
<evidence type="ECO:0000256" key="5">
    <source>
        <dbReference type="ARBA" id="ARBA00022840"/>
    </source>
</evidence>
<dbReference type="PANTHER" id="PTHR24058">
    <property type="entry name" value="DUAL SPECIFICITY PROTEIN KINASE"/>
    <property type="match status" value="1"/>
</dbReference>
<organism evidence="8 10">
    <name type="scientific">Schistosoma margrebowiei</name>
    <dbReference type="NCBI Taxonomy" id="48269"/>
    <lineage>
        <taxon>Eukaryota</taxon>
        <taxon>Metazoa</taxon>
        <taxon>Spiralia</taxon>
        <taxon>Lophotrochozoa</taxon>
        <taxon>Platyhelminthes</taxon>
        <taxon>Trematoda</taxon>
        <taxon>Digenea</taxon>
        <taxon>Strigeidida</taxon>
        <taxon>Schistosomatoidea</taxon>
        <taxon>Schistosomatidae</taxon>
        <taxon>Schistosoma</taxon>
    </lineage>
</organism>
<feature type="domain" description="Protein kinase" evidence="7">
    <location>
        <begin position="173"/>
        <end position="499"/>
    </location>
</feature>
<dbReference type="WBParaSite" id="SMRG1_67630.2">
    <property type="protein sequence ID" value="SMRG1_67630.2"/>
    <property type="gene ID" value="SMRG1_67630"/>
</dbReference>
<dbReference type="PROSITE" id="PS00108">
    <property type="entry name" value="PROTEIN_KINASE_ST"/>
    <property type="match status" value="1"/>
</dbReference>
<dbReference type="PROSITE" id="PS00107">
    <property type="entry name" value="PROTEIN_KINASE_ATP"/>
    <property type="match status" value="1"/>
</dbReference>
<dbReference type="InterPro" id="IPR008271">
    <property type="entry name" value="Ser/Thr_kinase_AS"/>
</dbReference>
<evidence type="ECO:0000313" key="8">
    <source>
        <dbReference type="Proteomes" id="UP000050790"/>
    </source>
</evidence>
<name>A0AA85A7G1_9TREM</name>
<dbReference type="PROSITE" id="PS50011">
    <property type="entry name" value="PROTEIN_KINASE_DOM"/>
    <property type="match status" value="1"/>
</dbReference>
<dbReference type="Gene3D" id="3.30.200.20">
    <property type="entry name" value="Phosphorylase Kinase, domain 1"/>
    <property type="match status" value="1"/>
</dbReference>
<dbReference type="PANTHER" id="PTHR24058:SF17">
    <property type="entry name" value="HOMEODOMAIN INTERACTING PROTEIN KINASE, ISOFORM D"/>
    <property type="match status" value="1"/>
</dbReference>
<dbReference type="SMART" id="SM00220">
    <property type="entry name" value="S_TKc"/>
    <property type="match status" value="1"/>
</dbReference>
<dbReference type="WBParaSite" id="SMRG1_67630.1">
    <property type="protein sequence ID" value="SMRG1_67630.1"/>
    <property type="gene ID" value="SMRG1_67630"/>
</dbReference>
<dbReference type="Gene3D" id="1.10.510.10">
    <property type="entry name" value="Transferase(Phosphotransferase) domain 1"/>
    <property type="match status" value="1"/>
</dbReference>
<evidence type="ECO:0000259" key="7">
    <source>
        <dbReference type="PROSITE" id="PS50011"/>
    </source>
</evidence>
<dbReference type="InterPro" id="IPR050494">
    <property type="entry name" value="Ser_Thr_dual-spec_kinase"/>
</dbReference>
<dbReference type="InterPro" id="IPR017441">
    <property type="entry name" value="Protein_kinase_ATP_BS"/>
</dbReference>
<keyword evidence="1" id="KW-0723">Serine/threonine-protein kinase</keyword>
<dbReference type="GO" id="GO:0005634">
    <property type="term" value="C:nucleus"/>
    <property type="evidence" value="ECO:0007669"/>
    <property type="project" value="TreeGrafter"/>
</dbReference>
<proteinExistence type="predicted"/>
<dbReference type="InterPro" id="IPR011009">
    <property type="entry name" value="Kinase-like_dom_sf"/>
</dbReference>
<dbReference type="SUPFAM" id="SSF56112">
    <property type="entry name" value="Protein kinase-like (PK-like)"/>
    <property type="match status" value="1"/>
</dbReference>
<protein>
    <submittedName>
        <fullName evidence="9 10">Protein kinase domain-containing protein</fullName>
    </submittedName>
</protein>
<keyword evidence="2" id="KW-0808">Transferase</keyword>
<evidence type="ECO:0000256" key="1">
    <source>
        <dbReference type="ARBA" id="ARBA00022527"/>
    </source>
</evidence>
<dbReference type="GO" id="GO:0005737">
    <property type="term" value="C:cytoplasm"/>
    <property type="evidence" value="ECO:0007669"/>
    <property type="project" value="TreeGrafter"/>
</dbReference>
<dbReference type="GO" id="GO:0004674">
    <property type="term" value="F:protein serine/threonine kinase activity"/>
    <property type="evidence" value="ECO:0007669"/>
    <property type="project" value="UniProtKB-KW"/>
</dbReference>
<reference evidence="9 10" key="1">
    <citation type="submission" date="2023-11" db="UniProtKB">
        <authorList>
            <consortium name="WormBaseParasite"/>
        </authorList>
    </citation>
    <scope>IDENTIFICATION</scope>
</reference>
<evidence type="ECO:0000256" key="4">
    <source>
        <dbReference type="ARBA" id="ARBA00022777"/>
    </source>
</evidence>
<evidence type="ECO:0000313" key="10">
    <source>
        <dbReference type="WBParaSite" id="SMRG1_67630.2"/>
    </source>
</evidence>
<evidence type="ECO:0000313" key="9">
    <source>
        <dbReference type="WBParaSite" id="SMRG1_67630.1"/>
    </source>
</evidence>
<feature type="binding site" evidence="6">
    <location>
        <position position="202"/>
    </location>
    <ligand>
        <name>ATP</name>
        <dbReference type="ChEBI" id="CHEBI:30616"/>
    </ligand>
</feature>
<keyword evidence="4" id="KW-0418">Kinase</keyword>
<keyword evidence="3 6" id="KW-0547">Nucleotide-binding</keyword>
<dbReference type="Pfam" id="PF00069">
    <property type="entry name" value="Pkinase"/>
    <property type="match status" value="1"/>
</dbReference>
<dbReference type="AlphaFoldDB" id="A0AA85A7G1"/>
<dbReference type="GO" id="GO:0004713">
    <property type="term" value="F:protein tyrosine kinase activity"/>
    <property type="evidence" value="ECO:0007669"/>
    <property type="project" value="TreeGrafter"/>
</dbReference>
<dbReference type="InterPro" id="IPR000719">
    <property type="entry name" value="Prot_kinase_dom"/>
</dbReference>
<sequence>MDLQTVYTEGHVFKENKLKFAKYSGFPRYSELVNIQKQFDRPKDENDLYPARNGIHIVHKKRKADDANLHIHDGSSAPRLHRLHVPSSPSGHLHGHLGAHVGSFLQHQTCTYNASDISAINAPITDISSSAIQFSSMNTLPAATTKANSKLTTTEGDYAIVVGEMLNSGGEAYEVLSFLGRGTFGQVVKCRCRSTSRYVAIKILKNLPSYLRQGNIEIQILQTLAQQDTESHNIVRAIECFQHRNHMCFVFELLDQNLYEYLKSNKFRPLTLPEIRPISQQVLTALSKLKTLGLIHADLKPENIMLVNPNSENMRYRVKVIDFGSACHSSKAVQNTYLQSRYYRAPEILLGLPFDEAIDMWSLGCVLAELFLGWPLYPGSSEYDQMRYIVETQGLPPSDMLKSAGKCNTFFVRDHYRCDWRLKTPEEYASETGQQAKEARKYFFNSLNQIRDVNGHSASDELDLDIVDRQQFTYLLTEMLKMRPCDRITPDVALQHSFVTMTHLHCQPFAKRTQESLTLMQVCHSNARRQHATDFNSNSKCMSLPQKVVSTFPETLHYVTSNIIDTRTALSTQINSHPYHQANHSSNCRADARAAYYAAAAAAAAAFSAKSTSQLIPIPNSNSSSFPCLHQYSSLNAINETNHMSLPATESGNVCSVIECTPATIIISQNKSEVCARPSQVTADSLPATYASPMQRSLSFYDLVTAGGAGSALSLLNAVTAPAPSPFLISSSIPAPRVQPLSCVSTNSSQTNHIRQMLHHPLHSVYIQPELSRLSEGDNSFMLDIVGREKGNGACTARQESIDVTCKPNTGLCDTLCALVNQQHLYQYPATAVAALAVAHHQQNFNNNQKHPSTLFKSTRSSGSEFVNNVSRRCSECHGSCPSHLVKGPLINSRINEIVRPDLNCSRAPMYEVHGSVTQQSLSRQDSTSFHYQDQQPHMVNHSDVHKHSVAQVQPNNLFVNDTDCMPMNLVTNNSEPVVNNAVNLSMLPPSSSYNSNRMKRQSVAINSISENVDRISHSLVQHDTFSCPSEIISNPNAIKSDCGFPGAYKSTFDLMCQQRSDKKIPVGRVQPMIKQEDSSHLHSSSRPVSSPVNYIPPSRESVVWGSNPSLFVFTSPFHQQSVNTNNSIPQKLCHHFTNDIFPYNTQQPIEYISNRRSVRKNPQLSITRDDQHVVQSNNQLSAAHAAAAAYHNLMFFQLQQQQLQQQTQQQLQHSLITGIPTVCQTNMPDHCNETYQHSQRVLSGGWNTGCRDFVEHSSGAV</sequence>
<evidence type="ECO:0000256" key="2">
    <source>
        <dbReference type="ARBA" id="ARBA00022679"/>
    </source>
</evidence>
<evidence type="ECO:0000256" key="3">
    <source>
        <dbReference type="ARBA" id="ARBA00022741"/>
    </source>
</evidence>
<dbReference type="CDD" id="cd14211">
    <property type="entry name" value="STKc_HIPK"/>
    <property type="match status" value="1"/>
</dbReference>